<feature type="compositionally biased region" description="Basic residues" evidence="1">
    <location>
        <begin position="259"/>
        <end position="268"/>
    </location>
</feature>
<feature type="compositionally biased region" description="Basic and acidic residues" evidence="1">
    <location>
        <begin position="219"/>
        <end position="228"/>
    </location>
</feature>
<dbReference type="EMBL" id="OV696700">
    <property type="protein sequence ID" value="CAH1247037.1"/>
    <property type="molecule type" value="Genomic_DNA"/>
</dbReference>
<sequence>MSGSADDPVCIHRPKRVRSSDSLRLRPETTAAASPLSPKRCLELDGVIDVLRAYDSYEGGVNCSICGKLYKSKVCFTKHLWEHSVYWDLFDGEKNHDRVLSIQAALILYKNFQLAERDQNSLSFLLVTGPHTKDPAKTDPRSGSASPKATGPHTKDPAKTDPRSGSASPKTTGPHTKDPAKTDPRSGSASPKTTGPHTKDPARTDPRSGSASPKTTGPHTKDPAKTDPRSGSASPKTTGPHTKDPARTDPRSGSASPKTKPRHRHSSKGKNDKNREHANFHDNHDNRRKEHMMGINLH</sequence>
<dbReference type="AlphaFoldDB" id="A0A8J9Z3N5"/>
<dbReference type="Proteomes" id="UP000838412">
    <property type="component" value="Chromosome 15"/>
</dbReference>
<feature type="region of interest" description="Disordered" evidence="1">
    <location>
        <begin position="131"/>
        <end position="298"/>
    </location>
</feature>
<feature type="compositionally biased region" description="Basic and acidic residues" evidence="1">
    <location>
        <begin position="241"/>
        <end position="250"/>
    </location>
</feature>
<feature type="compositionally biased region" description="Basic and acidic residues" evidence="1">
    <location>
        <begin position="175"/>
        <end position="184"/>
    </location>
</feature>
<dbReference type="PROSITE" id="PS00028">
    <property type="entry name" value="ZINC_FINGER_C2H2_1"/>
    <property type="match status" value="1"/>
</dbReference>
<reference evidence="3" key="1">
    <citation type="submission" date="2022-01" db="EMBL/GenBank/DDBJ databases">
        <authorList>
            <person name="Braso-Vives M."/>
        </authorList>
    </citation>
    <scope>NUCLEOTIDE SEQUENCE</scope>
</reference>
<keyword evidence="4" id="KW-1185">Reference proteome</keyword>
<dbReference type="OrthoDB" id="6480314at2759"/>
<feature type="compositionally biased region" description="Polar residues" evidence="1">
    <location>
        <begin position="185"/>
        <end position="196"/>
    </location>
</feature>
<gene>
    <name evidence="3" type="primary">FAM120B</name>
    <name evidence="3" type="ORF">BLAG_LOCUS8835</name>
</gene>
<feature type="domain" description="C2H2-type" evidence="2">
    <location>
        <begin position="63"/>
        <end position="83"/>
    </location>
</feature>
<evidence type="ECO:0000313" key="3">
    <source>
        <dbReference type="EMBL" id="CAH1247037.1"/>
    </source>
</evidence>
<feature type="compositionally biased region" description="Basic and acidic residues" evidence="1">
    <location>
        <begin position="197"/>
        <end position="206"/>
    </location>
</feature>
<accession>A0A8J9Z3N5</accession>
<evidence type="ECO:0000313" key="4">
    <source>
        <dbReference type="Proteomes" id="UP000838412"/>
    </source>
</evidence>
<evidence type="ECO:0000256" key="1">
    <source>
        <dbReference type="SAM" id="MobiDB-lite"/>
    </source>
</evidence>
<feature type="compositionally biased region" description="Polar residues" evidence="1">
    <location>
        <begin position="229"/>
        <end position="240"/>
    </location>
</feature>
<organism evidence="3 4">
    <name type="scientific">Branchiostoma lanceolatum</name>
    <name type="common">Common lancelet</name>
    <name type="synonym">Amphioxus lanceolatum</name>
    <dbReference type="NCBI Taxonomy" id="7740"/>
    <lineage>
        <taxon>Eukaryota</taxon>
        <taxon>Metazoa</taxon>
        <taxon>Chordata</taxon>
        <taxon>Cephalochordata</taxon>
        <taxon>Leptocardii</taxon>
        <taxon>Amphioxiformes</taxon>
        <taxon>Branchiostomatidae</taxon>
        <taxon>Branchiostoma</taxon>
    </lineage>
</organism>
<protein>
    <submittedName>
        <fullName evidence="3">FAM120B protein</fullName>
    </submittedName>
</protein>
<dbReference type="InterPro" id="IPR013087">
    <property type="entry name" value="Znf_C2H2_type"/>
</dbReference>
<name>A0A8J9Z3N5_BRALA</name>
<feature type="compositionally biased region" description="Basic and acidic residues" evidence="1">
    <location>
        <begin position="131"/>
        <end position="140"/>
    </location>
</feature>
<proteinExistence type="predicted"/>
<feature type="compositionally biased region" description="Basic and acidic residues" evidence="1">
    <location>
        <begin position="153"/>
        <end position="162"/>
    </location>
</feature>
<feature type="compositionally biased region" description="Polar residues" evidence="1">
    <location>
        <begin position="207"/>
        <end position="218"/>
    </location>
</feature>
<feature type="compositionally biased region" description="Basic and acidic residues" evidence="1">
    <location>
        <begin position="269"/>
        <end position="292"/>
    </location>
</feature>
<feature type="compositionally biased region" description="Polar residues" evidence="1">
    <location>
        <begin position="163"/>
        <end position="174"/>
    </location>
</feature>
<evidence type="ECO:0000259" key="2">
    <source>
        <dbReference type="PROSITE" id="PS00028"/>
    </source>
</evidence>